<evidence type="ECO:0000313" key="1">
    <source>
        <dbReference type="EMBL" id="KYF72884.1"/>
    </source>
</evidence>
<dbReference type="AlphaFoldDB" id="A0A150QY55"/>
<gene>
    <name evidence="1" type="ORF">BE17_47970</name>
</gene>
<reference evidence="1 2" key="1">
    <citation type="submission" date="2014-02" db="EMBL/GenBank/DDBJ databases">
        <title>The small core and large imbalanced accessory genome model reveals a collaborative survival strategy of Sorangium cellulosum strains in nature.</title>
        <authorList>
            <person name="Han K."/>
            <person name="Peng R."/>
            <person name="Blom J."/>
            <person name="Li Y.-Z."/>
        </authorList>
    </citation>
    <scope>NUCLEOTIDE SEQUENCE [LARGE SCALE GENOMIC DNA]</scope>
    <source>
        <strain evidence="1 2">So0011-07</strain>
    </source>
</reference>
<name>A0A150QY55_SORCE</name>
<evidence type="ECO:0000313" key="2">
    <source>
        <dbReference type="Proteomes" id="UP000075635"/>
    </source>
</evidence>
<proteinExistence type="predicted"/>
<dbReference type="EMBL" id="JEMB01003413">
    <property type="protein sequence ID" value="KYF72884.1"/>
    <property type="molecule type" value="Genomic_DNA"/>
</dbReference>
<accession>A0A150QY55</accession>
<dbReference type="Proteomes" id="UP000075635">
    <property type="component" value="Unassembled WGS sequence"/>
</dbReference>
<organism evidence="1 2">
    <name type="scientific">Sorangium cellulosum</name>
    <name type="common">Polyangium cellulosum</name>
    <dbReference type="NCBI Taxonomy" id="56"/>
    <lineage>
        <taxon>Bacteria</taxon>
        <taxon>Pseudomonadati</taxon>
        <taxon>Myxococcota</taxon>
        <taxon>Polyangia</taxon>
        <taxon>Polyangiales</taxon>
        <taxon>Polyangiaceae</taxon>
        <taxon>Sorangium</taxon>
    </lineage>
</organism>
<comment type="caution">
    <text evidence="1">The sequence shown here is derived from an EMBL/GenBank/DDBJ whole genome shotgun (WGS) entry which is preliminary data.</text>
</comment>
<protein>
    <submittedName>
        <fullName evidence="1">Uncharacterized protein</fullName>
    </submittedName>
</protein>
<sequence length="305" mass="30687">MVLAACGGGDSPPSESRGSIAAACASDAECEPGLICIQASANEPVFGGGPANGYCSKRCSAHGDCSDDLSVLCAGDEDGQNGICVLTCTVGPALRYLNDRLDPTKCHGRDDVRCASVSLDANVCLPTCGDDAQCPPGRVCDPRSAVCVDSASAGKPMGAPCDPAAMTLECAGVCVPFDDGEAICSSRCVLGGNNDPEAAPECGGPESGYCFYRAADSGAGDEAACAPACASQDDCHAPSLWCIAIPGLTGRRVENGYCLSTDACPGGDGDCRNDLDRCTPTRFGPFCLPSTFPLGSAAPDETPGG</sequence>